<comment type="caution">
    <text evidence="2">The sequence shown here is derived from an EMBL/GenBank/DDBJ whole genome shotgun (WGS) entry which is preliminary data.</text>
</comment>
<accession>A0A1B8GZB4</accession>
<feature type="transmembrane region" description="Helical" evidence="1">
    <location>
        <begin position="38"/>
        <end position="59"/>
    </location>
</feature>
<keyword evidence="1" id="KW-0472">Membrane</keyword>
<dbReference type="AlphaFoldDB" id="A0A1B8GZB4"/>
<keyword evidence="3" id="KW-1185">Reference proteome</keyword>
<dbReference type="EMBL" id="LZEY01000061">
    <property type="protein sequence ID" value="OBU02168.1"/>
    <property type="molecule type" value="Genomic_DNA"/>
</dbReference>
<gene>
    <name evidence="2" type="ORF">AYY18_12325</name>
</gene>
<evidence type="ECO:0000313" key="2">
    <source>
        <dbReference type="EMBL" id="OBU02168.1"/>
    </source>
</evidence>
<organism evidence="2 3">
    <name type="scientific">Morganella psychrotolerans</name>
    <dbReference type="NCBI Taxonomy" id="368603"/>
    <lineage>
        <taxon>Bacteria</taxon>
        <taxon>Pseudomonadati</taxon>
        <taxon>Pseudomonadota</taxon>
        <taxon>Gammaproteobacteria</taxon>
        <taxon>Enterobacterales</taxon>
        <taxon>Morganellaceae</taxon>
        <taxon>Morganella</taxon>
    </lineage>
</organism>
<keyword evidence="1" id="KW-1133">Transmembrane helix</keyword>
<keyword evidence="1" id="KW-0812">Transmembrane</keyword>
<dbReference type="Proteomes" id="UP000092377">
    <property type="component" value="Unassembled WGS sequence"/>
</dbReference>
<protein>
    <submittedName>
        <fullName evidence="2">Uncharacterized protein</fullName>
    </submittedName>
</protein>
<sequence>MPPFFLLTTKIQHLQHLRTDKKLLLNQFSKIISAEARCFPLVTMLIIAIFHCFFVIKMIL</sequence>
<reference evidence="3" key="1">
    <citation type="submission" date="2016-06" db="EMBL/GenBank/DDBJ databases">
        <authorList>
            <person name="Butler K."/>
        </authorList>
    </citation>
    <scope>NUCLEOTIDE SEQUENCE [LARGE SCALE GENOMIC DNA]</scope>
    <source>
        <strain evidence="3">GCSL-Mp20</strain>
    </source>
</reference>
<proteinExistence type="predicted"/>
<name>A0A1B8GZB4_9GAMM</name>
<evidence type="ECO:0000313" key="3">
    <source>
        <dbReference type="Proteomes" id="UP000092377"/>
    </source>
</evidence>
<evidence type="ECO:0000256" key="1">
    <source>
        <dbReference type="SAM" id="Phobius"/>
    </source>
</evidence>